<dbReference type="InterPro" id="IPR036388">
    <property type="entry name" value="WH-like_DNA-bd_sf"/>
</dbReference>
<organism evidence="4 5">
    <name type="scientific">Paenibacillus wynnii</name>
    <dbReference type="NCBI Taxonomy" id="268407"/>
    <lineage>
        <taxon>Bacteria</taxon>
        <taxon>Bacillati</taxon>
        <taxon>Bacillota</taxon>
        <taxon>Bacilli</taxon>
        <taxon>Bacillales</taxon>
        <taxon>Paenibacillaceae</taxon>
        <taxon>Paenibacillus</taxon>
    </lineage>
</organism>
<dbReference type="GO" id="GO:0003700">
    <property type="term" value="F:DNA-binding transcription factor activity"/>
    <property type="evidence" value="ECO:0007669"/>
    <property type="project" value="InterPro"/>
</dbReference>
<dbReference type="OrthoDB" id="163346at2"/>
<reference evidence="4 5" key="1">
    <citation type="submission" date="2014-08" db="EMBL/GenBank/DDBJ databases">
        <authorList>
            <person name="den Bakker H.C."/>
        </authorList>
    </citation>
    <scope>NUCLEOTIDE SEQUENCE [LARGE SCALE GENOMIC DNA]</scope>
    <source>
        <strain evidence="4 5">DSM 18334</strain>
    </source>
</reference>
<dbReference type="InterPro" id="IPR039422">
    <property type="entry name" value="MarR/SlyA-like"/>
</dbReference>
<dbReference type="SMART" id="SM00347">
    <property type="entry name" value="HTH_MARR"/>
    <property type="match status" value="1"/>
</dbReference>
<dbReference type="RefSeq" id="WP_036652433.1">
    <property type="nucleotide sequence ID" value="NZ_JQCR01000002.1"/>
</dbReference>
<dbReference type="GO" id="GO:0003677">
    <property type="term" value="F:DNA binding"/>
    <property type="evidence" value="ECO:0007669"/>
    <property type="project" value="UniProtKB-KW"/>
</dbReference>
<dbReference type="STRING" id="268407.PWYN_13905"/>
<evidence type="ECO:0000259" key="3">
    <source>
        <dbReference type="PROSITE" id="PS50995"/>
    </source>
</evidence>
<evidence type="ECO:0000313" key="4">
    <source>
        <dbReference type="EMBL" id="KGE20307.1"/>
    </source>
</evidence>
<evidence type="ECO:0000256" key="1">
    <source>
        <dbReference type="ARBA" id="ARBA00023125"/>
    </source>
</evidence>
<evidence type="ECO:0000256" key="2">
    <source>
        <dbReference type="SAM" id="MobiDB-lite"/>
    </source>
</evidence>
<sequence>MNDENTVAHKLMIALRQLHRAQWQRSSEGNKPSEMTLMLSIGRHMKFKKEGPKVSEISRYLGLTPPTVTQLINSLEAKSMVERQADPTDRRVVRVLLTEQGKAVTRRAMVHRDASLQKLVEYLGEEESNQLADLLLKVHQFAQENPPPDLDRLQMNGDEKLD</sequence>
<feature type="compositionally biased region" description="Basic and acidic residues" evidence="2">
    <location>
        <begin position="149"/>
        <end position="162"/>
    </location>
</feature>
<name>A0A098MFK0_9BACL</name>
<dbReference type="PRINTS" id="PR00598">
    <property type="entry name" value="HTHMARR"/>
</dbReference>
<dbReference type="PROSITE" id="PS50995">
    <property type="entry name" value="HTH_MARR_2"/>
    <property type="match status" value="1"/>
</dbReference>
<proteinExistence type="predicted"/>
<dbReference type="InterPro" id="IPR000835">
    <property type="entry name" value="HTH_MarR-typ"/>
</dbReference>
<keyword evidence="5" id="KW-1185">Reference proteome</keyword>
<reference evidence="4 5" key="2">
    <citation type="submission" date="2014-10" db="EMBL/GenBank/DDBJ databases">
        <title>Comparative genomics of the Paenibacillus odorifer group.</title>
        <authorList>
            <person name="Tsai Y.-C."/>
            <person name="Martin N."/>
            <person name="Korlach J."/>
            <person name="Wiedmann M."/>
        </authorList>
    </citation>
    <scope>NUCLEOTIDE SEQUENCE [LARGE SCALE GENOMIC DNA]</scope>
    <source>
        <strain evidence="4 5">DSM 18334</strain>
    </source>
</reference>
<accession>A0A098MFK0</accession>
<dbReference type="Proteomes" id="UP000029734">
    <property type="component" value="Unassembled WGS sequence"/>
</dbReference>
<dbReference type="SUPFAM" id="SSF46785">
    <property type="entry name" value="Winged helix' DNA-binding domain"/>
    <property type="match status" value="1"/>
</dbReference>
<keyword evidence="1" id="KW-0238">DNA-binding</keyword>
<dbReference type="AlphaFoldDB" id="A0A098MFK0"/>
<dbReference type="EMBL" id="JQCR01000002">
    <property type="protein sequence ID" value="KGE20307.1"/>
    <property type="molecule type" value="Genomic_DNA"/>
</dbReference>
<dbReference type="PANTHER" id="PTHR33164:SF43">
    <property type="entry name" value="HTH-TYPE TRANSCRIPTIONAL REPRESSOR YETL"/>
    <property type="match status" value="1"/>
</dbReference>
<comment type="caution">
    <text evidence="4">The sequence shown here is derived from an EMBL/GenBank/DDBJ whole genome shotgun (WGS) entry which is preliminary data.</text>
</comment>
<gene>
    <name evidence="4" type="ORF">PWYN_13905</name>
</gene>
<feature type="domain" description="HTH marR-type" evidence="3">
    <location>
        <begin position="4"/>
        <end position="140"/>
    </location>
</feature>
<dbReference type="Gene3D" id="1.10.10.10">
    <property type="entry name" value="Winged helix-like DNA-binding domain superfamily/Winged helix DNA-binding domain"/>
    <property type="match status" value="1"/>
</dbReference>
<dbReference type="InterPro" id="IPR036390">
    <property type="entry name" value="WH_DNA-bd_sf"/>
</dbReference>
<protein>
    <recommendedName>
        <fullName evidence="3">HTH marR-type domain-containing protein</fullName>
    </recommendedName>
</protein>
<dbReference type="GO" id="GO:0006950">
    <property type="term" value="P:response to stress"/>
    <property type="evidence" value="ECO:0007669"/>
    <property type="project" value="TreeGrafter"/>
</dbReference>
<evidence type="ECO:0000313" key="5">
    <source>
        <dbReference type="Proteomes" id="UP000029734"/>
    </source>
</evidence>
<dbReference type="PANTHER" id="PTHR33164">
    <property type="entry name" value="TRANSCRIPTIONAL REGULATOR, MARR FAMILY"/>
    <property type="match status" value="1"/>
</dbReference>
<dbReference type="eggNOG" id="COG1846">
    <property type="taxonomic scope" value="Bacteria"/>
</dbReference>
<feature type="region of interest" description="Disordered" evidence="2">
    <location>
        <begin position="143"/>
        <end position="162"/>
    </location>
</feature>
<dbReference type="Pfam" id="PF01047">
    <property type="entry name" value="MarR"/>
    <property type="match status" value="1"/>
</dbReference>